<evidence type="ECO:0000256" key="1">
    <source>
        <dbReference type="ARBA" id="ARBA00001198"/>
    </source>
</evidence>
<dbReference type="FunFam" id="3.60.20.10:FF:000005">
    <property type="entry name" value="Proteasome subunit beta type-2"/>
    <property type="match status" value="1"/>
</dbReference>
<feature type="active site" description="Nucleophile" evidence="8">
    <location>
        <position position="45"/>
    </location>
</feature>
<dbReference type="InterPro" id="IPR029055">
    <property type="entry name" value="Ntn_hydrolases_N"/>
</dbReference>
<evidence type="ECO:0000256" key="2">
    <source>
        <dbReference type="ARBA" id="ARBA00022490"/>
    </source>
</evidence>
<accession>A0AAV3A7X2</accession>
<dbReference type="PRINTS" id="PR00141">
    <property type="entry name" value="PROTEASOME"/>
</dbReference>
<reference evidence="11" key="1">
    <citation type="thesis" date="2020" institute="ProQuest LLC" country="789 East Eisenhower Parkway, Ann Arbor, MI, USA">
        <title>Comparative Genomics and Chromosome Evolution.</title>
        <authorList>
            <person name="Mudd A.B."/>
        </authorList>
    </citation>
    <scope>NUCLEOTIDE SEQUENCE</scope>
    <source>
        <strain evidence="11">1538</strain>
        <tissue evidence="11">Blood</tissue>
    </source>
</reference>
<keyword evidence="5" id="KW-0378">Hydrolase</keyword>
<gene>
    <name evidence="11" type="ORF">GDO54_017269</name>
</gene>
<dbReference type="InterPro" id="IPR000243">
    <property type="entry name" value="Pept_T1A_subB"/>
</dbReference>
<dbReference type="SUPFAM" id="SSF56235">
    <property type="entry name" value="N-terminal nucleophile aminohydrolases (Ntn hydrolases)"/>
    <property type="match status" value="1"/>
</dbReference>
<comment type="subcellular location">
    <subcellularLocation>
        <location evidence="9">Cytoplasm</location>
    </subcellularLocation>
    <subcellularLocation>
        <location evidence="9">Nucleus</location>
    </subcellularLocation>
</comment>
<comment type="similarity">
    <text evidence="9">Belongs to the peptidase T1B family.</text>
</comment>
<comment type="catalytic activity">
    <reaction evidence="1">
        <text>Cleavage of peptide bonds with very broad specificity.</text>
        <dbReference type="EC" id="3.4.25.1"/>
    </reaction>
</comment>
<dbReference type="InterPro" id="IPR001353">
    <property type="entry name" value="Proteasome_sua/b"/>
</dbReference>
<dbReference type="Pfam" id="PF00227">
    <property type="entry name" value="Proteasome"/>
    <property type="match status" value="1"/>
</dbReference>
<evidence type="ECO:0000256" key="4">
    <source>
        <dbReference type="ARBA" id="ARBA00022698"/>
    </source>
</evidence>
<keyword evidence="7 9" id="KW-0539">Nucleus</keyword>
<evidence type="ECO:0000256" key="8">
    <source>
        <dbReference type="PIRSR" id="PIRSR600243-1"/>
    </source>
</evidence>
<dbReference type="Pfam" id="PF12465">
    <property type="entry name" value="Pr_beta_C"/>
    <property type="match status" value="1"/>
</dbReference>
<dbReference type="InterPro" id="IPR023333">
    <property type="entry name" value="Proteasome_suB-type"/>
</dbReference>
<comment type="caution">
    <text evidence="11">The sequence shown here is derived from an EMBL/GenBank/DDBJ whole genome shotgun (WGS) entry which is preliminary data.</text>
</comment>
<dbReference type="AlphaFoldDB" id="A0AAV3A7X2"/>
<comment type="function">
    <text evidence="9">Component of the proteasome, a multicatalytic proteinase complex which is characterized by its ability to cleave peptides with Arg, Phe, Tyr, Leu, and Glu adjacent to the leaving group at neutral or slightly basic pH. The proteasome has an ATP-dependent proteolytic activity.</text>
</comment>
<evidence type="ECO:0000256" key="9">
    <source>
        <dbReference type="RuleBase" id="RU004203"/>
    </source>
</evidence>
<comment type="subunit">
    <text evidence="9">Component of the proteasome complex.</text>
</comment>
<dbReference type="PROSITE" id="PS00854">
    <property type="entry name" value="PROTEASOME_BETA_1"/>
    <property type="match status" value="1"/>
</dbReference>
<dbReference type="GO" id="GO:0004298">
    <property type="term" value="F:threonine-type endopeptidase activity"/>
    <property type="evidence" value="ECO:0007669"/>
    <property type="project" value="UniProtKB-KW"/>
</dbReference>
<evidence type="ECO:0000256" key="7">
    <source>
        <dbReference type="ARBA" id="ARBA00023242"/>
    </source>
</evidence>
<dbReference type="Proteomes" id="UP001181693">
    <property type="component" value="Unassembled WGS sequence"/>
</dbReference>
<evidence type="ECO:0000256" key="5">
    <source>
        <dbReference type="ARBA" id="ARBA00022801"/>
    </source>
</evidence>
<name>A0AAV3A7X2_PYXAD</name>
<keyword evidence="2 9" id="KW-0963">Cytoplasm</keyword>
<dbReference type="EMBL" id="DYDO01000007">
    <property type="protein sequence ID" value="DBA20496.1"/>
    <property type="molecule type" value="Genomic_DNA"/>
</dbReference>
<evidence type="ECO:0000313" key="11">
    <source>
        <dbReference type="EMBL" id="DBA20496.1"/>
    </source>
</evidence>
<dbReference type="GO" id="GO:0051603">
    <property type="term" value="P:proteolysis involved in protein catabolic process"/>
    <property type="evidence" value="ECO:0007669"/>
    <property type="project" value="InterPro"/>
</dbReference>
<dbReference type="InterPro" id="IPR016050">
    <property type="entry name" value="Proteasome_bsu_CS"/>
</dbReference>
<evidence type="ECO:0000313" key="12">
    <source>
        <dbReference type="Proteomes" id="UP001181693"/>
    </source>
</evidence>
<organism evidence="11 12">
    <name type="scientific">Pyxicephalus adspersus</name>
    <name type="common">African bullfrog</name>
    <dbReference type="NCBI Taxonomy" id="30357"/>
    <lineage>
        <taxon>Eukaryota</taxon>
        <taxon>Metazoa</taxon>
        <taxon>Chordata</taxon>
        <taxon>Craniata</taxon>
        <taxon>Vertebrata</taxon>
        <taxon>Euteleostomi</taxon>
        <taxon>Amphibia</taxon>
        <taxon>Batrachia</taxon>
        <taxon>Anura</taxon>
        <taxon>Neobatrachia</taxon>
        <taxon>Ranoidea</taxon>
        <taxon>Pyxicephalidae</taxon>
        <taxon>Pyxicephalinae</taxon>
        <taxon>Pyxicephalus</taxon>
    </lineage>
</organism>
<dbReference type="GO" id="GO:0005737">
    <property type="term" value="C:cytoplasm"/>
    <property type="evidence" value="ECO:0007669"/>
    <property type="project" value="UniProtKB-SubCell"/>
</dbReference>
<sequence length="276" mass="29933">MFPTLSRYEPQQGGFSFENCLRNTNLEAHCASHGLSPPKARKTGTTIAGLVFKDGIILGADRRATDDMVVADKNCAKIHYITDNIYCCGAGVAADAEYLTQLLSSNLELHALSTGRQVRVCTANRMLKQLLYRYQGHIGASIITGGVDVHGPHLYSVHPHGSTDKTPFTALGSGQAAAIAVLEDLFKPNMTEEEGKKLVMEAITAGITCDLGSGSGVDLCVITQEGGQVLRPYTETETKGKRFQSYRYAPGTTPVLKETVTQYELIEEIVQEMDTE</sequence>
<evidence type="ECO:0000256" key="3">
    <source>
        <dbReference type="ARBA" id="ARBA00022670"/>
    </source>
</evidence>
<protein>
    <recommendedName>
        <fullName evidence="9">Proteasome subunit beta</fullName>
    </recommendedName>
</protein>
<keyword evidence="3" id="KW-0645">Protease</keyword>
<keyword evidence="6 9" id="KW-0647">Proteasome</keyword>
<dbReference type="GO" id="GO:0005839">
    <property type="term" value="C:proteasome core complex"/>
    <property type="evidence" value="ECO:0007669"/>
    <property type="project" value="InterPro"/>
</dbReference>
<feature type="domain" description="Proteasome beta subunit C-terminal" evidence="10">
    <location>
        <begin position="239"/>
        <end position="270"/>
    </location>
</feature>
<dbReference type="CDD" id="cd03763">
    <property type="entry name" value="proteasome_beta_type_7"/>
    <property type="match status" value="1"/>
</dbReference>
<dbReference type="PANTHER" id="PTHR32194">
    <property type="entry name" value="METALLOPROTEASE TLDD"/>
    <property type="match status" value="1"/>
</dbReference>
<dbReference type="PANTHER" id="PTHR32194:SF9">
    <property type="entry name" value="PROTEASOME SUBUNIT BETA"/>
    <property type="match status" value="1"/>
</dbReference>
<evidence type="ECO:0000256" key="6">
    <source>
        <dbReference type="ARBA" id="ARBA00022942"/>
    </source>
</evidence>
<keyword evidence="4" id="KW-0888">Threonine protease</keyword>
<dbReference type="GO" id="GO:0005634">
    <property type="term" value="C:nucleus"/>
    <property type="evidence" value="ECO:0007669"/>
    <property type="project" value="UniProtKB-SubCell"/>
</dbReference>
<dbReference type="InterPro" id="IPR024689">
    <property type="entry name" value="Proteasome_bsu_C"/>
</dbReference>
<proteinExistence type="inferred from homology"/>
<dbReference type="Gene3D" id="3.60.20.10">
    <property type="entry name" value="Glutamine Phosphoribosylpyrophosphate, subunit 1, domain 1"/>
    <property type="match status" value="1"/>
</dbReference>
<keyword evidence="12" id="KW-1185">Reference proteome</keyword>
<evidence type="ECO:0000259" key="10">
    <source>
        <dbReference type="Pfam" id="PF12465"/>
    </source>
</evidence>
<dbReference type="PROSITE" id="PS51476">
    <property type="entry name" value="PROTEASOME_BETA_2"/>
    <property type="match status" value="1"/>
</dbReference>